<dbReference type="GO" id="GO:0009926">
    <property type="term" value="P:auxin polar transport"/>
    <property type="evidence" value="ECO:0007669"/>
    <property type="project" value="TreeGrafter"/>
</dbReference>
<evidence type="ECO:0000256" key="8">
    <source>
        <dbReference type="SAM" id="Phobius"/>
    </source>
</evidence>
<evidence type="ECO:0008006" key="11">
    <source>
        <dbReference type="Google" id="ProtNLM"/>
    </source>
</evidence>
<comment type="caution">
    <text evidence="9">The sequence shown here is derived from an EMBL/GenBank/DDBJ whole genome shotgun (WGS) entry which is preliminary data.</text>
</comment>
<evidence type="ECO:0000256" key="3">
    <source>
        <dbReference type="ARBA" id="ARBA00022448"/>
    </source>
</evidence>
<dbReference type="AlphaFoldDB" id="A0A843XCN4"/>
<dbReference type="PANTHER" id="PTHR31752:SF2">
    <property type="entry name" value="AUXIN EFFLUX CARRIER COMPONENT 5"/>
    <property type="match status" value="1"/>
</dbReference>
<evidence type="ECO:0000256" key="4">
    <source>
        <dbReference type="ARBA" id="ARBA00022692"/>
    </source>
</evidence>
<keyword evidence="10" id="KW-1185">Reference proteome</keyword>
<keyword evidence="7" id="KW-0927">Auxin signaling pathway</keyword>
<keyword evidence="3" id="KW-0813">Transport</keyword>
<dbReference type="OrthoDB" id="782537at2759"/>
<dbReference type="GO" id="GO:0005886">
    <property type="term" value="C:plasma membrane"/>
    <property type="evidence" value="ECO:0007669"/>
    <property type="project" value="TreeGrafter"/>
</dbReference>
<keyword evidence="5 8" id="KW-1133">Transmembrane helix</keyword>
<name>A0A843XCN4_COLES</name>
<reference evidence="9" key="1">
    <citation type="submission" date="2017-07" db="EMBL/GenBank/DDBJ databases">
        <title>Taro Niue Genome Assembly and Annotation.</title>
        <authorList>
            <person name="Atibalentja N."/>
            <person name="Keating K."/>
            <person name="Fields C.J."/>
        </authorList>
    </citation>
    <scope>NUCLEOTIDE SEQUENCE</scope>
    <source>
        <strain evidence="9">Niue_2</strain>
        <tissue evidence="9">Leaf</tissue>
    </source>
</reference>
<evidence type="ECO:0000256" key="5">
    <source>
        <dbReference type="ARBA" id="ARBA00022989"/>
    </source>
</evidence>
<dbReference type="GO" id="GO:0010329">
    <property type="term" value="F:auxin efflux transmembrane transporter activity"/>
    <property type="evidence" value="ECO:0007669"/>
    <property type="project" value="TreeGrafter"/>
</dbReference>
<proteinExistence type="inferred from homology"/>
<evidence type="ECO:0000256" key="6">
    <source>
        <dbReference type="ARBA" id="ARBA00023136"/>
    </source>
</evidence>
<evidence type="ECO:0000313" key="9">
    <source>
        <dbReference type="EMBL" id="MQM17053.1"/>
    </source>
</evidence>
<dbReference type="PANTHER" id="PTHR31752">
    <property type="entry name" value="AUXIN EFFLUX CARRIER COMPONENT 1B-RELATED"/>
    <property type="match status" value="1"/>
</dbReference>
<dbReference type="InterPro" id="IPR051107">
    <property type="entry name" value="Auxin_Efflux_Carrier"/>
</dbReference>
<feature type="transmembrane region" description="Helical" evidence="8">
    <location>
        <begin position="14"/>
        <end position="37"/>
    </location>
</feature>
<feature type="transmembrane region" description="Helical" evidence="8">
    <location>
        <begin position="43"/>
        <end position="63"/>
    </location>
</feature>
<sequence length="102" mass="11111">MANQKKVIACGPRLAVLAMALRFVAAPLAMAIGSLSVRLYGDVLRIAILQAALPQAVTAFVFAREYGLHANVLSTAYVLVIFETLVSLPMLSVYYMLLEFIH</sequence>
<evidence type="ECO:0000256" key="2">
    <source>
        <dbReference type="ARBA" id="ARBA00009177"/>
    </source>
</evidence>
<evidence type="ECO:0000256" key="7">
    <source>
        <dbReference type="ARBA" id="ARBA00023294"/>
    </source>
</evidence>
<comment type="similarity">
    <text evidence="2">Belongs to the auxin efflux carrier (TC 2.A.69.1) family.</text>
</comment>
<feature type="transmembrane region" description="Helical" evidence="8">
    <location>
        <begin position="75"/>
        <end position="97"/>
    </location>
</feature>
<organism evidence="9 10">
    <name type="scientific">Colocasia esculenta</name>
    <name type="common">Wild taro</name>
    <name type="synonym">Arum esculentum</name>
    <dbReference type="NCBI Taxonomy" id="4460"/>
    <lineage>
        <taxon>Eukaryota</taxon>
        <taxon>Viridiplantae</taxon>
        <taxon>Streptophyta</taxon>
        <taxon>Embryophyta</taxon>
        <taxon>Tracheophyta</taxon>
        <taxon>Spermatophyta</taxon>
        <taxon>Magnoliopsida</taxon>
        <taxon>Liliopsida</taxon>
        <taxon>Araceae</taxon>
        <taxon>Aroideae</taxon>
        <taxon>Colocasieae</taxon>
        <taxon>Colocasia</taxon>
    </lineage>
</organism>
<dbReference type="Proteomes" id="UP000652761">
    <property type="component" value="Unassembled WGS sequence"/>
</dbReference>
<protein>
    <recommendedName>
        <fullName evidence="11">PIN-like protein</fullName>
    </recommendedName>
</protein>
<dbReference type="GO" id="GO:0005783">
    <property type="term" value="C:endoplasmic reticulum"/>
    <property type="evidence" value="ECO:0007669"/>
    <property type="project" value="TreeGrafter"/>
</dbReference>
<comment type="subcellular location">
    <subcellularLocation>
        <location evidence="1">Membrane</location>
        <topology evidence="1">Multi-pass membrane protein</topology>
    </subcellularLocation>
</comment>
<dbReference type="EMBL" id="NMUH01007319">
    <property type="protein sequence ID" value="MQM17053.1"/>
    <property type="molecule type" value="Genomic_DNA"/>
</dbReference>
<dbReference type="GO" id="GO:0009734">
    <property type="term" value="P:auxin-activated signaling pathway"/>
    <property type="evidence" value="ECO:0007669"/>
    <property type="project" value="UniProtKB-KW"/>
</dbReference>
<evidence type="ECO:0000313" key="10">
    <source>
        <dbReference type="Proteomes" id="UP000652761"/>
    </source>
</evidence>
<dbReference type="InterPro" id="IPR004776">
    <property type="entry name" value="Mem_transp_PIN-like"/>
</dbReference>
<gene>
    <name evidence="9" type="ORF">Taro_050019</name>
</gene>
<evidence type="ECO:0000256" key="1">
    <source>
        <dbReference type="ARBA" id="ARBA00004141"/>
    </source>
</evidence>
<dbReference type="Pfam" id="PF03547">
    <property type="entry name" value="Mem_trans"/>
    <property type="match status" value="1"/>
</dbReference>
<keyword evidence="6 8" id="KW-0472">Membrane</keyword>
<keyword evidence="4 8" id="KW-0812">Transmembrane</keyword>
<accession>A0A843XCN4</accession>